<proteinExistence type="inferred from homology"/>
<comment type="caution">
    <text evidence="9">The sequence shown here is derived from an EMBL/GenBank/DDBJ whole genome shotgun (WGS) entry which is preliminary data.</text>
</comment>
<evidence type="ECO:0000256" key="1">
    <source>
        <dbReference type="ARBA" id="ARBA00004609"/>
    </source>
</evidence>
<feature type="domain" description="COBRA C-terminal" evidence="8">
    <location>
        <begin position="1"/>
        <end position="62"/>
    </location>
</feature>
<keyword evidence="7" id="KW-0812">Transmembrane</keyword>
<comment type="similarity">
    <text evidence="2">Belongs to the COBRA family.</text>
</comment>
<organism evidence="9 10">
    <name type="scientific">Trapa incisa</name>
    <dbReference type="NCBI Taxonomy" id="236973"/>
    <lineage>
        <taxon>Eukaryota</taxon>
        <taxon>Viridiplantae</taxon>
        <taxon>Streptophyta</taxon>
        <taxon>Embryophyta</taxon>
        <taxon>Tracheophyta</taxon>
        <taxon>Spermatophyta</taxon>
        <taxon>Magnoliopsida</taxon>
        <taxon>eudicotyledons</taxon>
        <taxon>Gunneridae</taxon>
        <taxon>Pentapetalae</taxon>
        <taxon>rosids</taxon>
        <taxon>malvids</taxon>
        <taxon>Myrtales</taxon>
        <taxon>Lythraceae</taxon>
        <taxon>Trapa</taxon>
    </lineage>
</organism>
<keyword evidence="7" id="KW-1133">Transmembrane helix</keyword>
<dbReference type="InterPro" id="IPR006918">
    <property type="entry name" value="COBRA_pln"/>
</dbReference>
<reference evidence="9 10" key="1">
    <citation type="journal article" date="2023" name="Hortic Res">
        <title>Pangenome of water caltrop reveals structural variations and asymmetric subgenome divergence after allopolyploidization.</title>
        <authorList>
            <person name="Zhang X."/>
            <person name="Chen Y."/>
            <person name="Wang L."/>
            <person name="Yuan Y."/>
            <person name="Fang M."/>
            <person name="Shi L."/>
            <person name="Lu R."/>
            <person name="Comes H.P."/>
            <person name="Ma Y."/>
            <person name="Chen Y."/>
            <person name="Huang G."/>
            <person name="Zhou Y."/>
            <person name="Zheng Z."/>
            <person name="Qiu Y."/>
        </authorList>
    </citation>
    <scope>NUCLEOTIDE SEQUENCE [LARGE SCALE GENOMIC DNA]</scope>
    <source>
        <tissue evidence="9">Roots</tissue>
    </source>
</reference>
<keyword evidence="6" id="KW-0449">Lipoprotein</keyword>
<evidence type="ECO:0000256" key="7">
    <source>
        <dbReference type="SAM" id="Phobius"/>
    </source>
</evidence>
<dbReference type="PANTHER" id="PTHR31673">
    <property type="entry name" value="PROTEIN COBRA"/>
    <property type="match status" value="1"/>
</dbReference>
<dbReference type="Pfam" id="PF25079">
    <property type="entry name" value="COB_C"/>
    <property type="match status" value="1"/>
</dbReference>
<evidence type="ECO:0000313" key="10">
    <source>
        <dbReference type="Proteomes" id="UP001345219"/>
    </source>
</evidence>
<keyword evidence="5" id="KW-0325">Glycoprotein</keyword>
<dbReference type="InterPro" id="IPR056900">
    <property type="entry name" value="COB_C"/>
</dbReference>
<keyword evidence="7" id="KW-0472">Membrane</keyword>
<name>A0AAN7L775_9MYRT</name>
<evidence type="ECO:0000313" key="9">
    <source>
        <dbReference type="EMBL" id="KAK4777623.1"/>
    </source>
</evidence>
<dbReference type="EMBL" id="JAXIOK010000002">
    <property type="protein sequence ID" value="KAK4777623.1"/>
    <property type="molecule type" value="Genomic_DNA"/>
</dbReference>
<dbReference type="GO" id="GO:0005886">
    <property type="term" value="C:plasma membrane"/>
    <property type="evidence" value="ECO:0007669"/>
    <property type="project" value="UniProtKB-SubCell"/>
</dbReference>
<keyword evidence="4" id="KW-0732">Signal</keyword>
<gene>
    <name evidence="9" type="ORF">SAY87_017810</name>
</gene>
<protein>
    <recommendedName>
        <fullName evidence="8">COBRA C-terminal domain-containing protein</fullName>
    </recommendedName>
</protein>
<sequence>MFWGIKYYNDMLLQSGEEGNVQTEILMSKEPSVFTFREGWAFPRKISFNGDECVMPPPDDYPRLPNAAMARKQSILSLPLFMTIVLLPLVLPGNNTATTQPVD</sequence>
<dbReference type="Proteomes" id="UP001345219">
    <property type="component" value="Chromosome 14"/>
</dbReference>
<dbReference type="PANTHER" id="PTHR31673:SF30">
    <property type="entry name" value="COBRA-LIKE PROTEIN 6"/>
    <property type="match status" value="1"/>
</dbReference>
<dbReference type="GO" id="GO:0052324">
    <property type="term" value="P:plant-type cell wall cellulose biosynthetic process"/>
    <property type="evidence" value="ECO:0007669"/>
    <property type="project" value="TreeGrafter"/>
</dbReference>
<evidence type="ECO:0000259" key="8">
    <source>
        <dbReference type="Pfam" id="PF25079"/>
    </source>
</evidence>
<evidence type="ECO:0000256" key="4">
    <source>
        <dbReference type="ARBA" id="ARBA00022729"/>
    </source>
</evidence>
<accession>A0AAN7L775</accession>
<dbReference type="GO" id="GO:0010215">
    <property type="term" value="P:cellulose microfibril organization"/>
    <property type="evidence" value="ECO:0007669"/>
    <property type="project" value="InterPro"/>
</dbReference>
<keyword evidence="10" id="KW-1185">Reference proteome</keyword>
<dbReference type="AlphaFoldDB" id="A0AAN7L775"/>
<keyword evidence="3" id="KW-0336">GPI-anchor</keyword>
<evidence type="ECO:0000256" key="6">
    <source>
        <dbReference type="ARBA" id="ARBA00023288"/>
    </source>
</evidence>
<feature type="transmembrane region" description="Helical" evidence="7">
    <location>
        <begin position="73"/>
        <end position="91"/>
    </location>
</feature>
<comment type="subcellular location">
    <subcellularLocation>
        <location evidence="1">Cell membrane</location>
        <topology evidence="1">Lipid-anchor</topology>
        <topology evidence="1">GPI-anchor</topology>
    </subcellularLocation>
</comment>
<evidence type="ECO:0000256" key="3">
    <source>
        <dbReference type="ARBA" id="ARBA00022622"/>
    </source>
</evidence>
<evidence type="ECO:0000256" key="2">
    <source>
        <dbReference type="ARBA" id="ARBA00005507"/>
    </source>
</evidence>
<dbReference type="GO" id="GO:0098552">
    <property type="term" value="C:side of membrane"/>
    <property type="evidence" value="ECO:0007669"/>
    <property type="project" value="UniProtKB-KW"/>
</dbReference>
<evidence type="ECO:0000256" key="5">
    <source>
        <dbReference type="ARBA" id="ARBA00023180"/>
    </source>
</evidence>